<gene>
    <name evidence="8" type="ORF">Rhe02_95300</name>
</gene>
<feature type="modified residue" description="4-aspartylphosphate" evidence="5">
    <location>
        <position position="54"/>
    </location>
</feature>
<dbReference type="PANTHER" id="PTHR43214">
    <property type="entry name" value="TWO-COMPONENT RESPONSE REGULATOR"/>
    <property type="match status" value="1"/>
</dbReference>
<dbReference type="InterPro" id="IPR016032">
    <property type="entry name" value="Sig_transdc_resp-reg_C-effctor"/>
</dbReference>
<keyword evidence="2" id="KW-0805">Transcription regulation</keyword>
<feature type="domain" description="Response regulatory" evidence="7">
    <location>
        <begin position="3"/>
        <end position="119"/>
    </location>
</feature>
<organism evidence="8 9">
    <name type="scientific">Rhizocola hellebori</name>
    <dbReference type="NCBI Taxonomy" id="1392758"/>
    <lineage>
        <taxon>Bacteria</taxon>
        <taxon>Bacillati</taxon>
        <taxon>Actinomycetota</taxon>
        <taxon>Actinomycetes</taxon>
        <taxon>Micromonosporales</taxon>
        <taxon>Micromonosporaceae</taxon>
        <taxon>Rhizocola</taxon>
    </lineage>
</organism>
<dbReference type="RefSeq" id="WP_203915181.1">
    <property type="nucleotide sequence ID" value="NZ_BONY01000135.1"/>
</dbReference>
<proteinExistence type="predicted"/>
<evidence type="ECO:0000313" key="8">
    <source>
        <dbReference type="EMBL" id="GIH11463.1"/>
    </source>
</evidence>
<dbReference type="EMBL" id="BONY01000135">
    <property type="protein sequence ID" value="GIH11463.1"/>
    <property type="molecule type" value="Genomic_DNA"/>
</dbReference>
<dbReference type="PROSITE" id="PS50043">
    <property type="entry name" value="HTH_LUXR_2"/>
    <property type="match status" value="1"/>
</dbReference>
<keyword evidence="4" id="KW-0804">Transcription</keyword>
<dbReference type="PROSITE" id="PS50110">
    <property type="entry name" value="RESPONSE_REGULATORY"/>
    <property type="match status" value="1"/>
</dbReference>
<evidence type="ECO:0000256" key="2">
    <source>
        <dbReference type="ARBA" id="ARBA00023015"/>
    </source>
</evidence>
<dbReference type="SUPFAM" id="SSF52172">
    <property type="entry name" value="CheY-like"/>
    <property type="match status" value="1"/>
</dbReference>
<evidence type="ECO:0000259" key="6">
    <source>
        <dbReference type="PROSITE" id="PS50043"/>
    </source>
</evidence>
<dbReference type="Pfam" id="PF00196">
    <property type="entry name" value="GerE"/>
    <property type="match status" value="1"/>
</dbReference>
<protein>
    <submittedName>
        <fullName evidence="8">DNA-binding response regulator</fullName>
    </submittedName>
</protein>
<dbReference type="SUPFAM" id="SSF46894">
    <property type="entry name" value="C-terminal effector domain of the bipartite response regulators"/>
    <property type="match status" value="1"/>
</dbReference>
<dbReference type="Proteomes" id="UP000612899">
    <property type="component" value="Unassembled WGS sequence"/>
</dbReference>
<evidence type="ECO:0000256" key="5">
    <source>
        <dbReference type="PROSITE-ProRule" id="PRU00169"/>
    </source>
</evidence>
<dbReference type="InterPro" id="IPR001789">
    <property type="entry name" value="Sig_transdc_resp-reg_receiver"/>
</dbReference>
<dbReference type="PROSITE" id="PS00622">
    <property type="entry name" value="HTH_LUXR_1"/>
    <property type="match status" value="1"/>
</dbReference>
<dbReference type="PRINTS" id="PR00038">
    <property type="entry name" value="HTHLUXR"/>
</dbReference>
<dbReference type="SMART" id="SM00421">
    <property type="entry name" value="HTH_LUXR"/>
    <property type="match status" value="1"/>
</dbReference>
<dbReference type="PANTHER" id="PTHR43214:SF24">
    <property type="entry name" value="TRANSCRIPTIONAL REGULATORY PROTEIN NARL-RELATED"/>
    <property type="match status" value="1"/>
</dbReference>
<dbReference type="InterPro" id="IPR058245">
    <property type="entry name" value="NreC/VraR/RcsB-like_REC"/>
</dbReference>
<dbReference type="GO" id="GO:0003677">
    <property type="term" value="F:DNA binding"/>
    <property type="evidence" value="ECO:0007669"/>
    <property type="project" value="UniProtKB-KW"/>
</dbReference>
<dbReference type="SMART" id="SM00448">
    <property type="entry name" value="REC"/>
    <property type="match status" value="1"/>
</dbReference>
<comment type="caution">
    <text evidence="8">The sequence shown here is derived from an EMBL/GenBank/DDBJ whole genome shotgun (WGS) entry which is preliminary data.</text>
</comment>
<evidence type="ECO:0000313" key="9">
    <source>
        <dbReference type="Proteomes" id="UP000612899"/>
    </source>
</evidence>
<keyword evidence="3 8" id="KW-0238">DNA-binding</keyword>
<dbReference type="Pfam" id="PF00072">
    <property type="entry name" value="Response_reg"/>
    <property type="match status" value="1"/>
</dbReference>
<dbReference type="InterPro" id="IPR000792">
    <property type="entry name" value="Tscrpt_reg_LuxR_C"/>
</dbReference>
<dbReference type="CDD" id="cd06170">
    <property type="entry name" value="LuxR_C_like"/>
    <property type="match status" value="1"/>
</dbReference>
<feature type="domain" description="HTH luxR-type" evidence="6">
    <location>
        <begin position="148"/>
        <end position="213"/>
    </location>
</feature>
<dbReference type="GO" id="GO:0000160">
    <property type="term" value="P:phosphorelay signal transduction system"/>
    <property type="evidence" value="ECO:0007669"/>
    <property type="project" value="InterPro"/>
</dbReference>
<accession>A0A8J3QIE5</accession>
<name>A0A8J3QIE5_9ACTN</name>
<keyword evidence="1 5" id="KW-0597">Phosphoprotein</keyword>
<sequence length="215" mass="22882">MIKVLLVDDEALVRSGLRMILEASGDIAIVAEARDGDEAVSAVLRHRPDVVLMDVRMPGRDGLSAARELGEQADPPKVVMLTTFDIDEYVHSALRAGAVGFLLKDTPPSDLTEAVRTVAAGNAMLSPTVTRRLIRTFAGRGLSQAEVAKQRLSALTERELEVVCAVGRGLSNAEIARELDMAEATVKAHVSRALAKLGASNRVQAAILTHDAGLI</sequence>
<dbReference type="CDD" id="cd17535">
    <property type="entry name" value="REC_NarL-like"/>
    <property type="match status" value="1"/>
</dbReference>
<dbReference type="InterPro" id="IPR039420">
    <property type="entry name" value="WalR-like"/>
</dbReference>
<keyword evidence="9" id="KW-1185">Reference proteome</keyword>
<evidence type="ECO:0000256" key="1">
    <source>
        <dbReference type="ARBA" id="ARBA00022553"/>
    </source>
</evidence>
<dbReference type="GO" id="GO:0006355">
    <property type="term" value="P:regulation of DNA-templated transcription"/>
    <property type="evidence" value="ECO:0007669"/>
    <property type="project" value="InterPro"/>
</dbReference>
<evidence type="ECO:0000259" key="7">
    <source>
        <dbReference type="PROSITE" id="PS50110"/>
    </source>
</evidence>
<dbReference type="AlphaFoldDB" id="A0A8J3QIE5"/>
<reference evidence="8" key="1">
    <citation type="submission" date="2021-01" db="EMBL/GenBank/DDBJ databases">
        <title>Whole genome shotgun sequence of Rhizocola hellebori NBRC 109834.</title>
        <authorList>
            <person name="Komaki H."/>
            <person name="Tamura T."/>
        </authorList>
    </citation>
    <scope>NUCLEOTIDE SEQUENCE</scope>
    <source>
        <strain evidence="8">NBRC 109834</strain>
    </source>
</reference>
<evidence type="ECO:0000256" key="3">
    <source>
        <dbReference type="ARBA" id="ARBA00023125"/>
    </source>
</evidence>
<evidence type="ECO:0000256" key="4">
    <source>
        <dbReference type="ARBA" id="ARBA00023163"/>
    </source>
</evidence>
<dbReference type="InterPro" id="IPR011006">
    <property type="entry name" value="CheY-like_superfamily"/>
</dbReference>
<dbReference type="Gene3D" id="3.40.50.2300">
    <property type="match status" value="1"/>
</dbReference>